<dbReference type="InterPro" id="IPR004771">
    <property type="entry name" value="K/H_exchanger"/>
</dbReference>
<comment type="caution">
    <text evidence="13">The sequence shown here is derived from an EMBL/GenBank/DDBJ whole genome shotgun (WGS) entry which is preliminary data.</text>
</comment>
<dbReference type="Pfam" id="PF02254">
    <property type="entry name" value="TrkA_N"/>
    <property type="match status" value="1"/>
</dbReference>
<name>E6QSF0_9ZZZZ</name>
<dbReference type="Pfam" id="PF00999">
    <property type="entry name" value="Na_H_Exchanger"/>
    <property type="match status" value="1"/>
</dbReference>
<dbReference type="InterPro" id="IPR006037">
    <property type="entry name" value="RCK_C"/>
</dbReference>
<dbReference type="Pfam" id="PF02080">
    <property type="entry name" value="TrkA_C"/>
    <property type="match status" value="1"/>
</dbReference>
<reference evidence="13" key="1">
    <citation type="submission" date="2009-10" db="EMBL/GenBank/DDBJ databases">
        <title>Diversity of trophic interactions inside an arsenic-rich microbial ecosystem.</title>
        <authorList>
            <person name="Bertin P.N."/>
            <person name="Heinrich-Salmeron A."/>
            <person name="Pelletier E."/>
            <person name="Goulhen-Chollet F."/>
            <person name="Arsene-Ploetze F."/>
            <person name="Gallien S."/>
            <person name="Calteau A."/>
            <person name="Vallenet D."/>
            <person name="Casiot C."/>
            <person name="Chane-Woon-Ming B."/>
            <person name="Giloteaux L."/>
            <person name="Barakat M."/>
            <person name="Bonnefoy V."/>
            <person name="Bruneel O."/>
            <person name="Chandler M."/>
            <person name="Cleiss J."/>
            <person name="Duran R."/>
            <person name="Elbaz-Poulichet F."/>
            <person name="Fonknechten N."/>
            <person name="Lauga B."/>
            <person name="Mornico D."/>
            <person name="Ortet P."/>
            <person name="Schaeffer C."/>
            <person name="Siguier P."/>
            <person name="Alexander Thil Smith A."/>
            <person name="Van Dorsselaer A."/>
            <person name="Weissenbach J."/>
            <person name="Medigue C."/>
            <person name="Le Paslier D."/>
        </authorList>
    </citation>
    <scope>NUCLEOTIDE SEQUENCE</scope>
</reference>
<dbReference type="PROSITE" id="PS51202">
    <property type="entry name" value="RCK_C"/>
    <property type="match status" value="1"/>
</dbReference>
<organism evidence="13">
    <name type="scientific">mine drainage metagenome</name>
    <dbReference type="NCBI Taxonomy" id="410659"/>
    <lineage>
        <taxon>unclassified sequences</taxon>
        <taxon>metagenomes</taxon>
        <taxon>ecological metagenomes</taxon>
    </lineage>
</organism>
<dbReference type="SUPFAM" id="SSF51735">
    <property type="entry name" value="NAD(P)-binding Rossmann-fold domains"/>
    <property type="match status" value="1"/>
</dbReference>
<feature type="transmembrane region" description="Helical" evidence="10">
    <location>
        <begin position="329"/>
        <end position="348"/>
    </location>
</feature>
<keyword evidence="5 10" id="KW-0812">Transmembrane</keyword>
<feature type="transmembrane region" description="Helical" evidence="10">
    <location>
        <begin position="88"/>
        <end position="110"/>
    </location>
</feature>
<evidence type="ECO:0000256" key="9">
    <source>
        <dbReference type="ARBA" id="ARBA00023136"/>
    </source>
</evidence>
<keyword evidence="7 10" id="KW-1133">Transmembrane helix</keyword>
<evidence type="ECO:0000259" key="11">
    <source>
        <dbReference type="PROSITE" id="PS51201"/>
    </source>
</evidence>
<evidence type="ECO:0000259" key="12">
    <source>
        <dbReference type="PROSITE" id="PS51202"/>
    </source>
</evidence>
<comment type="subcellular location">
    <subcellularLocation>
        <location evidence="1">Membrane</location>
        <topology evidence="1">Multi-pass membrane protein</topology>
    </subcellularLocation>
</comment>
<dbReference type="InterPro" id="IPR036291">
    <property type="entry name" value="NAD(P)-bd_dom_sf"/>
</dbReference>
<dbReference type="GO" id="GO:0015297">
    <property type="term" value="F:antiporter activity"/>
    <property type="evidence" value="ECO:0007669"/>
    <property type="project" value="UniProtKB-KW"/>
</dbReference>
<keyword evidence="4" id="KW-0633">Potassium transport</keyword>
<feature type="transmembrane region" description="Helical" evidence="10">
    <location>
        <begin position="176"/>
        <end position="197"/>
    </location>
</feature>
<evidence type="ECO:0000256" key="10">
    <source>
        <dbReference type="SAM" id="Phobius"/>
    </source>
</evidence>
<feature type="transmembrane region" description="Helical" evidence="10">
    <location>
        <begin position="58"/>
        <end position="76"/>
    </location>
</feature>
<dbReference type="NCBIfam" id="TIGR00932">
    <property type="entry name" value="2a37"/>
    <property type="match status" value="1"/>
</dbReference>
<dbReference type="Gene3D" id="3.40.50.720">
    <property type="entry name" value="NAD(P)-binding Rossmann-like Domain"/>
    <property type="match status" value="1"/>
</dbReference>
<dbReference type="Gene3D" id="1.20.1530.20">
    <property type="match status" value="1"/>
</dbReference>
<evidence type="ECO:0000256" key="7">
    <source>
        <dbReference type="ARBA" id="ARBA00022989"/>
    </source>
</evidence>
<dbReference type="PANTHER" id="PTHR46157:SF4">
    <property type="entry name" value="K(+) EFFLUX ANTIPORTER 3, CHLOROPLASTIC"/>
    <property type="match status" value="1"/>
</dbReference>
<evidence type="ECO:0000256" key="3">
    <source>
        <dbReference type="ARBA" id="ARBA00022449"/>
    </source>
</evidence>
<dbReference type="EMBL" id="CABR01000074">
    <property type="protein sequence ID" value="CBI10172.1"/>
    <property type="molecule type" value="Genomic_DNA"/>
</dbReference>
<accession>E6QSF0</accession>
<evidence type="ECO:0000256" key="2">
    <source>
        <dbReference type="ARBA" id="ARBA00022448"/>
    </source>
</evidence>
<proteinExistence type="predicted"/>
<feature type="domain" description="RCK C-terminal" evidence="12">
    <location>
        <begin position="574"/>
        <end position="657"/>
    </location>
</feature>
<dbReference type="SUPFAM" id="SSF116726">
    <property type="entry name" value="TrkA C-terminal domain-like"/>
    <property type="match status" value="1"/>
</dbReference>
<evidence type="ECO:0000256" key="4">
    <source>
        <dbReference type="ARBA" id="ARBA00022538"/>
    </source>
</evidence>
<keyword evidence="2" id="KW-0813">Transport</keyword>
<feature type="transmembrane region" description="Helical" evidence="10">
    <location>
        <begin position="295"/>
        <end position="317"/>
    </location>
</feature>
<dbReference type="InterPro" id="IPR036721">
    <property type="entry name" value="RCK_C_sf"/>
</dbReference>
<dbReference type="PROSITE" id="PS51201">
    <property type="entry name" value="RCK_N"/>
    <property type="match status" value="1"/>
</dbReference>
<keyword evidence="3" id="KW-0050">Antiport</keyword>
<dbReference type="AlphaFoldDB" id="E6QSF0"/>
<feature type="transmembrane region" description="Helical" evidence="10">
    <location>
        <begin position="217"/>
        <end position="234"/>
    </location>
</feature>
<evidence type="ECO:0000256" key="6">
    <source>
        <dbReference type="ARBA" id="ARBA00022958"/>
    </source>
</evidence>
<feature type="transmembrane region" description="Helical" evidence="10">
    <location>
        <begin position="270"/>
        <end position="289"/>
    </location>
</feature>
<evidence type="ECO:0000256" key="8">
    <source>
        <dbReference type="ARBA" id="ARBA00023065"/>
    </source>
</evidence>
<protein>
    <submittedName>
        <fullName evidence="13">Putative glutathione-regulated potassium-efflux system protein kefB (K(+)/H(+) antiporter) (NEM-activable K(+)/H(+) antiporter) KefB-like</fullName>
    </submittedName>
</protein>
<dbReference type="GO" id="GO:0008324">
    <property type="term" value="F:monoatomic cation transmembrane transporter activity"/>
    <property type="evidence" value="ECO:0007669"/>
    <property type="project" value="InterPro"/>
</dbReference>
<evidence type="ECO:0000313" key="13">
    <source>
        <dbReference type="EMBL" id="CBI10172.1"/>
    </source>
</evidence>
<dbReference type="InterPro" id="IPR006153">
    <property type="entry name" value="Cation/H_exchanger_TM"/>
</dbReference>
<keyword evidence="8" id="KW-0406">Ion transport</keyword>
<feature type="transmembrane region" description="Helical" evidence="10">
    <location>
        <begin position="6"/>
        <end position="23"/>
    </location>
</feature>
<keyword evidence="9 10" id="KW-0472">Membrane</keyword>
<feature type="transmembrane region" description="Helical" evidence="10">
    <location>
        <begin position="30"/>
        <end position="46"/>
    </location>
</feature>
<evidence type="ECO:0000256" key="1">
    <source>
        <dbReference type="ARBA" id="ARBA00004141"/>
    </source>
</evidence>
<dbReference type="Gene3D" id="3.30.70.1450">
    <property type="entry name" value="Regulator of K+ conductance, C-terminal domain"/>
    <property type="match status" value="1"/>
</dbReference>
<dbReference type="PANTHER" id="PTHR46157">
    <property type="entry name" value="K(+) EFFLUX ANTIPORTER 3, CHLOROPLASTIC"/>
    <property type="match status" value="1"/>
</dbReference>
<feature type="transmembrane region" description="Helical" evidence="10">
    <location>
        <begin position="354"/>
        <end position="374"/>
    </location>
</feature>
<sequence>MMHSTLGLIIVLLAAAVVVSALFRRLKLPLMLGFLLIGILLGPHSLNWLQDNPDTTDLAEFGVVFLMFSIGLEFSLSKLRAIRNTAFGFGGAQVFSFIGLVMGIAVLAGLPWTTGLALGGTLAMSSTAIVSGMLAERLALQSDHGRQMIAVLLFQDLAVIPLLILIPALSNGVHEALSLFLLAMAKASIALFLLLFVGKRLMRPWFHWVASHKSTELFMLNVLLITLGLAYFTQRAGLSLALGAFLAGILISETEYRYQVEDDIKPFRDVLLGLFFITIGMLLNAQTVWLHFGWVILVLIALILSKAALVWLIGRLLGNPAPVALRTGLGLAQAGEFGFVLLSQIAHLNLVGDIPLQIILAAMVLSMVSAPLLIQQSDRIVRHLCASEWTFRARELHDIATHTMGISEHLIICGYGRSGQSLARLLESEDIHFIALDADSSRVRAASAAGETVVFGDASRREVLKAAGLNRASGMVITFADYAASMKILQLAQELRPDLPVIVRTLDETDLDSLMQAGAMAVVPEIIEGSLMLASHALLLLGVPLSRVLKKLRSVREQRYRLMRGFFQGSSDGTDSAGGEAVQLRMLPVLITEQAAAAHQTIAHSGLAELDVEVLAVRRHNIRGLDPQPTMQILPGDVLVLRGGSENLAQAETRLLQG</sequence>
<gene>
    <name evidence="13" type="ORF">CARN7_0937</name>
</gene>
<dbReference type="InterPro" id="IPR038770">
    <property type="entry name" value="Na+/solute_symporter_sf"/>
</dbReference>
<feature type="transmembrane region" description="Helical" evidence="10">
    <location>
        <begin position="148"/>
        <end position="170"/>
    </location>
</feature>
<keyword evidence="6" id="KW-0630">Potassium</keyword>
<feature type="domain" description="RCK N-terminal" evidence="11">
    <location>
        <begin position="407"/>
        <end position="524"/>
    </location>
</feature>
<evidence type="ECO:0000256" key="5">
    <source>
        <dbReference type="ARBA" id="ARBA00022692"/>
    </source>
</evidence>
<dbReference type="GO" id="GO:1902600">
    <property type="term" value="P:proton transmembrane transport"/>
    <property type="evidence" value="ECO:0007669"/>
    <property type="project" value="InterPro"/>
</dbReference>
<dbReference type="GO" id="GO:0006813">
    <property type="term" value="P:potassium ion transport"/>
    <property type="evidence" value="ECO:0007669"/>
    <property type="project" value="UniProtKB-KW"/>
</dbReference>
<feature type="transmembrane region" description="Helical" evidence="10">
    <location>
        <begin position="116"/>
        <end position="136"/>
    </location>
</feature>
<dbReference type="GO" id="GO:0005886">
    <property type="term" value="C:plasma membrane"/>
    <property type="evidence" value="ECO:0007669"/>
    <property type="project" value="TreeGrafter"/>
</dbReference>
<dbReference type="InterPro" id="IPR003148">
    <property type="entry name" value="RCK_N"/>
</dbReference>